<accession>A0ACC0N4F8</accession>
<sequence>MTASTMNHFAVAMIGITQVTFCFPTRFQRQLGAEQVKVLGDPEYAISKVHDANLSRNVLHLWPNRVMQEVAENFADKLSGSYKRWLEKNLLEDKSAKRRRT</sequence>
<organism evidence="1 2">
    <name type="scientific">Rhododendron molle</name>
    <name type="common">Chinese azalea</name>
    <name type="synonym">Azalea mollis</name>
    <dbReference type="NCBI Taxonomy" id="49168"/>
    <lineage>
        <taxon>Eukaryota</taxon>
        <taxon>Viridiplantae</taxon>
        <taxon>Streptophyta</taxon>
        <taxon>Embryophyta</taxon>
        <taxon>Tracheophyta</taxon>
        <taxon>Spermatophyta</taxon>
        <taxon>Magnoliopsida</taxon>
        <taxon>eudicotyledons</taxon>
        <taxon>Gunneridae</taxon>
        <taxon>Pentapetalae</taxon>
        <taxon>asterids</taxon>
        <taxon>Ericales</taxon>
        <taxon>Ericaceae</taxon>
        <taxon>Ericoideae</taxon>
        <taxon>Rhodoreae</taxon>
        <taxon>Rhododendron</taxon>
    </lineage>
</organism>
<reference evidence="1" key="1">
    <citation type="submission" date="2022-02" db="EMBL/GenBank/DDBJ databases">
        <title>Plant Genome Project.</title>
        <authorList>
            <person name="Zhang R.-G."/>
        </authorList>
    </citation>
    <scope>NUCLEOTIDE SEQUENCE</scope>
    <source>
        <strain evidence="1">AT1</strain>
    </source>
</reference>
<evidence type="ECO:0000313" key="1">
    <source>
        <dbReference type="EMBL" id="KAI8547453.1"/>
    </source>
</evidence>
<keyword evidence="2" id="KW-1185">Reference proteome</keyword>
<evidence type="ECO:0000313" key="2">
    <source>
        <dbReference type="Proteomes" id="UP001062846"/>
    </source>
</evidence>
<comment type="caution">
    <text evidence="1">The sequence shown here is derived from an EMBL/GenBank/DDBJ whole genome shotgun (WGS) entry which is preliminary data.</text>
</comment>
<gene>
    <name evidence="1" type="ORF">RHMOL_Rhmol07G0197000</name>
</gene>
<proteinExistence type="predicted"/>
<dbReference type="Proteomes" id="UP001062846">
    <property type="component" value="Chromosome 7"/>
</dbReference>
<protein>
    <submittedName>
        <fullName evidence="1">Uncharacterized protein</fullName>
    </submittedName>
</protein>
<name>A0ACC0N4F8_RHOML</name>
<dbReference type="EMBL" id="CM046394">
    <property type="protein sequence ID" value="KAI8547453.1"/>
    <property type="molecule type" value="Genomic_DNA"/>
</dbReference>